<evidence type="ECO:0000256" key="3">
    <source>
        <dbReference type="ARBA" id="ARBA00022840"/>
    </source>
</evidence>
<evidence type="ECO:0000313" key="5">
    <source>
        <dbReference type="EMBL" id="HIV10008.1"/>
    </source>
</evidence>
<dbReference type="SUPFAM" id="SSF55681">
    <property type="entry name" value="Class II aaRS and biotin synthetases"/>
    <property type="match status" value="1"/>
</dbReference>
<evidence type="ECO:0000313" key="6">
    <source>
        <dbReference type="Proteomes" id="UP000886845"/>
    </source>
</evidence>
<proteinExistence type="predicted"/>
<evidence type="ECO:0000256" key="1">
    <source>
        <dbReference type="ARBA" id="ARBA00022598"/>
    </source>
</evidence>
<evidence type="ECO:0000256" key="2">
    <source>
        <dbReference type="ARBA" id="ARBA00022741"/>
    </source>
</evidence>
<dbReference type="Pfam" id="PF00152">
    <property type="entry name" value="tRNA-synt_2"/>
    <property type="match status" value="1"/>
</dbReference>
<keyword evidence="3" id="KW-0067">ATP-binding</keyword>
<dbReference type="InterPro" id="IPR045864">
    <property type="entry name" value="aa-tRNA-synth_II/BPL/LPL"/>
</dbReference>
<dbReference type="InterPro" id="IPR004364">
    <property type="entry name" value="Aa-tRNA-synt_II"/>
</dbReference>
<protein>
    <submittedName>
        <fullName evidence="5">EF-P lysine aminoacylase GenX</fullName>
    </submittedName>
</protein>
<name>A0A9D1NPQ7_9BACT</name>
<dbReference type="GO" id="GO:0005524">
    <property type="term" value="F:ATP binding"/>
    <property type="evidence" value="ECO:0007669"/>
    <property type="project" value="UniProtKB-KW"/>
</dbReference>
<keyword evidence="2" id="KW-0547">Nucleotide-binding</keyword>
<dbReference type="PRINTS" id="PR00982">
    <property type="entry name" value="TRNASYNTHLYS"/>
</dbReference>
<feature type="domain" description="Aminoacyl-transfer RNA synthetases class-II family profile" evidence="4">
    <location>
        <begin position="13"/>
        <end position="281"/>
    </location>
</feature>
<reference evidence="5" key="1">
    <citation type="submission" date="2020-10" db="EMBL/GenBank/DDBJ databases">
        <authorList>
            <person name="Gilroy R."/>
        </authorList>
    </citation>
    <scope>NUCLEOTIDE SEQUENCE</scope>
    <source>
        <strain evidence="5">35461</strain>
    </source>
</reference>
<dbReference type="PANTHER" id="PTHR42918">
    <property type="entry name" value="LYSYL-TRNA SYNTHETASE"/>
    <property type="match status" value="1"/>
</dbReference>
<accession>A0A9D1NPQ7</accession>
<evidence type="ECO:0000259" key="4">
    <source>
        <dbReference type="PROSITE" id="PS50862"/>
    </source>
</evidence>
<dbReference type="InterPro" id="IPR006195">
    <property type="entry name" value="aa-tRNA-synth_II"/>
</dbReference>
<dbReference type="GO" id="GO:0000049">
    <property type="term" value="F:tRNA binding"/>
    <property type="evidence" value="ECO:0007669"/>
    <property type="project" value="TreeGrafter"/>
</dbReference>
<dbReference type="Gene3D" id="3.30.930.10">
    <property type="entry name" value="Bira Bifunctional Protein, Domain 2"/>
    <property type="match status" value="2"/>
</dbReference>
<comment type="caution">
    <text evidence="5">The sequence shown here is derived from an EMBL/GenBank/DDBJ whole genome shotgun (WGS) entry which is preliminary data.</text>
</comment>
<dbReference type="AlphaFoldDB" id="A0A9D1NPQ7"/>
<dbReference type="PANTHER" id="PTHR42918:SF6">
    <property type="entry name" value="ELONGATION FACTOR P--(R)-BETA-LYSINE LIGASE"/>
    <property type="match status" value="1"/>
</dbReference>
<dbReference type="Proteomes" id="UP000886845">
    <property type="component" value="Unassembled WGS sequence"/>
</dbReference>
<dbReference type="EMBL" id="DVOR01000245">
    <property type="protein sequence ID" value="HIV10008.1"/>
    <property type="molecule type" value="Genomic_DNA"/>
</dbReference>
<dbReference type="PROSITE" id="PS50862">
    <property type="entry name" value="AA_TRNA_LIGASE_II"/>
    <property type="match status" value="1"/>
</dbReference>
<dbReference type="GO" id="GO:0005829">
    <property type="term" value="C:cytosol"/>
    <property type="evidence" value="ECO:0007669"/>
    <property type="project" value="TreeGrafter"/>
</dbReference>
<dbReference type="GO" id="GO:0004824">
    <property type="term" value="F:lysine-tRNA ligase activity"/>
    <property type="evidence" value="ECO:0007669"/>
    <property type="project" value="InterPro"/>
</dbReference>
<keyword evidence="1" id="KW-0436">Ligase</keyword>
<sequence length="285" mass="31761">MSETFDWECLQTRARVLRAIRAFFEARGFLEVETPVRIPAPANEAFLEPPPSGDRWLRTSPELHMKRLLAAGAGPIYQMGPCFRANERGRRHNPEFTLLEWYRPNAGIAALYDDVEALVSAALGRPLRARRIPVAEIYREVAGWDPLESWDEDRFDEDMALKIEPALPREGLTYLTDYPAPAAALARLNPADPRVAERFEAYLGGLEIANGYGELTDAAEQRRRFEATVAMRRARGLPTYPLDEPFLAALPGMPPTAGIALGVDRLAMVAAGATDIAQVRPFCDR</sequence>
<gene>
    <name evidence="5" type="ORF">IAC79_07840</name>
</gene>
<organism evidence="5 6">
    <name type="scientific">Candidatus Spyradenecus faecavium</name>
    <dbReference type="NCBI Taxonomy" id="2840947"/>
    <lineage>
        <taxon>Bacteria</taxon>
        <taxon>Pseudomonadati</taxon>
        <taxon>Lentisphaerota</taxon>
        <taxon>Lentisphaeria</taxon>
        <taxon>Lentisphaerales</taxon>
        <taxon>Lentisphaeraceae</taxon>
        <taxon>Lentisphaeraceae incertae sedis</taxon>
        <taxon>Candidatus Spyradenecus</taxon>
    </lineage>
</organism>
<dbReference type="InterPro" id="IPR018149">
    <property type="entry name" value="Lys-tRNA-synth_II_C"/>
</dbReference>
<dbReference type="GO" id="GO:0006430">
    <property type="term" value="P:lysyl-tRNA aminoacylation"/>
    <property type="evidence" value="ECO:0007669"/>
    <property type="project" value="InterPro"/>
</dbReference>
<reference evidence="5" key="2">
    <citation type="journal article" date="2021" name="PeerJ">
        <title>Extensive microbial diversity within the chicken gut microbiome revealed by metagenomics and culture.</title>
        <authorList>
            <person name="Gilroy R."/>
            <person name="Ravi A."/>
            <person name="Getino M."/>
            <person name="Pursley I."/>
            <person name="Horton D.L."/>
            <person name="Alikhan N.F."/>
            <person name="Baker D."/>
            <person name="Gharbi K."/>
            <person name="Hall N."/>
            <person name="Watson M."/>
            <person name="Adriaenssens E.M."/>
            <person name="Foster-Nyarko E."/>
            <person name="Jarju S."/>
            <person name="Secka A."/>
            <person name="Antonio M."/>
            <person name="Oren A."/>
            <person name="Chaudhuri R.R."/>
            <person name="La Ragione R."/>
            <person name="Hildebrand F."/>
            <person name="Pallen M.J."/>
        </authorList>
    </citation>
    <scope>NUCLEOTIDE SEQUENCE</scope>
    <source>
        <strain evidence="5">35461</strain>
    </source>
</reference>